<accession>A0ABR0UNZ2</accession>
<dbReference type="InterPro" id="IPR052222">
    <property type="entry name" value="DESIGUAL"/>
</dbReference>
<evidence type="ECO:0000256" key="4">
    <source>
        <dbReference type="ARBA" id="ARBA00022989"/>
    </source>
</evidence>
<comment type="similarity">
    <text evidence="6">Belongs to the DESIGUAL family.</text>
</comment>
<evidence type="ECO:0000313" key="11">
    <source>
        <dbReference type="Proteomes" id="UP001318860"/>
    </source>
</evidence>
<feature type="compositionally biased region" description="Polar residues" evidence="7">
    <location>
        <begin position="175"/>
        <end position="185"/>
    </location>
</feature>
<proteinExistence type="inferred from homology"/>
<evidence type="ECO:0000256" key="7">
    <source>
        <dbReference type="SAM" id="MobiDB-lite"/>
    </source>
</evidence>
<keyword evidence="4 8" id="KW-1133">Transmembrane helix</keyword>
<keyword evidence="11" id="KW-1185">Reference proteome</keyword>
<evidence type="ECO:0000256" key="6">
    <source>
        <dbReference type="ARBA" id="ARBA00029467"/>
    </source>
</evidence>
<feature type="region of interest" description="Disordered" evidence="7">
    <location>
        <begin position="166"/>
        <end position="185"/>
    </location>
</feature>
<organism evidence="10 11">
    <name type="scientific">Rehmannia glutinosa</name>
    <name type="common">Chinese foxglove</name>
    <dbReference type="NCBI Taxonomy" id="99300"/>
    <lineage>
        <taxon>Eukaryota</taxon>
        <taxon>Viridiplantae</taxon>
        <taxon>Streptophyta</taxon>
        <taxon>Embryophyta</taxon>
        <taxon>Tracheophyta</taxon>
        <taxon>Spermatophyta</taxon>
        <taxon>Magnoliopsida</taxon>
        <taxon>eudicotyledons</taxon>
        <taxon>Gunneridae</taxon>
        <taxon>Pentapetalae</taxon>
        <taxon>asterids</taxon>
        <taxon>lamiids</taxon>
        <taxon>Lamiales</taxon>
        <taxon>Orobanchaceae</taxon>
        <taxon>Rehmannieae</taxon>
        <taxon>Rehmannia</taxon>
    </lineage>
</organism>
<feature type="transmembrane region" description="Helical" evidence="8">
    <location>
        <begin position="95"/>
        <end position="117"/>
    </location>
</feature>
<protein>
    <submittedName>
        <fullName evidence="10">Uncharacterized protein</fullName>
    </submittedName>
</protein>
<comment type="caution">
    <text evidence="10">The sequence shown here is derived from an EMBL/GenBank/DDBJ whole genome shotgun (WGS) entry which is preliminary data.</text>
</comment>
<evidence type="ECO:0000256" key="5">
    <source>
        <dbReference type="ARBA" id="ARBA00023136"/>
    </source>
</evidence>
<dbReference type="EMBL" id="JABTTQ020002428">
    <property type="protein sequence ID" value="KAK6124006.1"/>
    <property type="molecule type" value="Genomic_DNA"/>
</dbReference>
<comment type="subcellular location">
    <subcellularLocation>
        <location evidence="1">Endomembrane system</location>
        <topology evidence="1">Multi-pass membrane protein</topology>
    </subcellularLocation>
</comment>
<evidence type="ECO:0000256" key="3">
    <source>
        <dbReference type="ARBA" id="ARBA00022729"/>
    </source>
</evidence>
<feature type="chain" id="PRO_5046970910" evidence="9">
    <location>
        <begin position="28"/>
        <end position="185"/>
    </location>
</feature>
<keyword evidence="5 8" id="KW-0472">Membrane</keyword>
<evidence type="ECO:0000256" key="8">
    <source>
        <dbReference type="SAM" id="Phobius"/>
    </source>
</evidence>
<dbReference type="InterPro" id="IPR009606">
    <property type="entry name" value="DEAL/Modifying_wall_lignin1/2"/>
</dbReference>
<name>A0ABR0UNZ2_REHGL</name>
<feature type="transmembrane region" description="Helical" evidence="8">
    <location>
        <begin position="137"/>
        <end position="162"/>
    </location>
</feature>
<feature type="signal peptide" evidence="9">
    <location>
        <begin position="1"/>
        <end position="27"/>
    </location>
</feature>
<dbReference type="Proteomes" id="UP001318860">
    <property type="component" value="Unassembled WGS sequence"/>
</dbReference>
<evidence type="ECO:0000256" key="2">
    <source>
        <dbReference type="ARBA" id="ARBA00022692"/>
    </source>
</evidence>
<evidence type="ECO:0000256" key="1">
    <source>
        <dbReference type="ARBA" id="ARBA00004127"/>
    </source>
</evidence>
<reference evidence="10 11" key="1">
    <citation type="journal article" date="2021" name="Comput. Struct. Biotechnol. J.">
        <title>De novo genome assembly of the potent medicinal plant Rehmannia glutinosa using nanopore technology.</title>
        <authorList>
            <person name="Ma L."/>
            <person name="Dong C."/>
            <person name="Song C."/>
            <person name="Wang X."/>
            <person name="Zheng X."/>
            <person name="Niu Y."/>
            <person name="Chen S."/>
            <person name="Feng W."/>
        </authorList>
    </citation>
    <scope>NUCLEOTIDE SEQUENCE [LARGE SCALE GENOMIC DNA]</scope>
    <source>
        <strain evidence="10">DH-2019</strain>
    </source>
</reference>
<evidence type="ECO:0000256" key="9">
    <source>
        <dbReference type="SAM" id="SignalP"/>
    </source>
</evidence>
<sequence length="185" mass="20286">MEKYVKNITFLVCFLIMVLDIVAGVLGIQAEVAENKVQQLRVWIFECRDPSNQAFKLGLSAVVLLCLSHVVVNLLGGCVFIGSKEELDRASPNKQLAAASLIMSWIMLGIAFILLVSGTVANSQSRKNCGISHHRQLSIRGILCFIHGLFAVAYYVSAAAVVQEEKNQHQHQGQENKPNQQGLPA</sequence>
<dbReference type="Pfam" id="PF06749">
    <property type="entry name" value="DUF1218"/>
    <property type="match status" value="1"/>
</dbReference>
<dbReference type="PANTHER" id="PTHR31769">
    <property type="entry name" value="OS07G0462200 PROTEIN-RELATED"/>
    <property type="match status" value="1"/>
</dbReference>
<keyword evidence="3 9" id="KW-0732">Signal</keyword>
<gene>
    <name evidence="10" type="ORF">DH2020_042254</name>
</gene>
<keyword evidence="2 8" id="KW-0812">Transmembrane</keyword>
<feature type="transmembrane region" description="Helical" evidence="8">
    <location>
        <begin position="59"/>
        <end position="83"/>
    </location>
</feature>
<evidence type="ECO:0000313" key="10">
    <source>
        <dbReference type="EMBL" id="KAK6124006.1"/>
    </source>
</evidence>